<dbReference type="RefSeq" id="WP_012920136.1">
    <property type="nucleotide sequence ID" value="NC_013729.1"/>
</dbReference>
<evidence type="ECO:0000259" key="4">
    <source>
        <dbReference type="PROSITE" id="PS50949"/>
    </source>
</evidence>
<keyword evidence="3" id="KW-0804">Transcription</keyword>
<dbReference type="KEGG" id="kfl:Kfla_2506"/>
<dbReference type="GO" id="GO:0003700">
    <property type="term" value="F:DNA-binding transcription factor activity"/>
    <property type="evidence" value="ECO:0007669"/>
    <property type="project" value="InterPro"/>
</dbReference>
<organism evidence="5 6">
    <name type="scientific">Kribbella flavida (strain DSM 17836 / JCM 10339 / NBRC 14399)</name>
    <dbReference type="NCBI Taxonomy" id="479435"/>
    <lineage>
        <taxon>Bacteria</taxon>
        <taxon>Bacillati</taxon>
        <taxon>Actinomycetota</taxon>
        <taxon>Actinomycetes</taxon>
        <taxon>Propionibacteriales</taxon>
        <taxon>Kribbellaceae</taxon>
        <taxon>Kribbella</taxon>
    </lineage>
</organism>
<dbReference type="InterPro" id="IPR011711">
    <property type="entry name" value="GntR_C"/>
</dbReference>
<dbReference type="InterPro" id="IPR036388">
    <property type="entry name" value="WH-like_DNA-bd_sf"/>
</dbReference>
<dbReference type="InterPro" id="IPR000524">
    <property type="entry name" value="Tscrpt_reg_HTH_GntR"/>
</dbReference>
<protein>
    <submittedName>
        <fullName evidence="5">GntR domain protein</fullName>
    </submittedName>
</protein>
<dbReference type="SUPFAM" id="SSF46785">
    <property type="entry name" value="Winged helix' DNA-binding domain"/>
    <property type="match status" value="1"/>
</dbReference>
<evidence type="ECO:0000256" key="2">
    <source>
        <dbReference type="ARBA" id="ARBA00023125"/>
    </source>
</evidence>
<dbReference type="Pfam" id="PF00392">
    <property type="entry name" value="GntR"/>
    <property type="match status" value="1"/>
</dbReference>
<proteinExistence type="predicted"/>
<evidence type="ECO:0000313" key="6">
    <source>
        <dbReference type="Proteomes" id="UP000007967"/>
    </source>
</evidence>
<keyword evidence="2" id="KW-0238">DNA-binding</keyword>
<name>D2PWC8_KRIFD</name>
<dbReference type="Gene3D" id="1.20.120.530">
    <property type="entry name" value="GntR ligand-binding domain-like"/>
    <property type="match status" value="1"/>
</dbReference>
<dbReference type="PROSITE" id="PS50949">
    <property type="entry name" value="HTH_GNTR"/>
    <property type="match status" value="1"/>
</dbReference>
<dbReference type="SMART" id="SM00345">
    <property type="entry name" value="HTH_GNTR"/>
    <property type="match status" value="1"/>
</dbReference>
<gene>
    <name evidence="5" type="ordered locus">Kfla_2506</name>
</gene>
<keyword evidence="1" id="KW-0805">Transcription regulation</keyword>
<dbReference type="SUPFAM" id="SSF48008">
    <property type="entry name" value="GntR ligand-binding domain-like"/>
    <property type="match status" value="1"/>
</dbReference>
<dbReference type="HOGENOM" id="CLU_017584_9_3_11"/>
<dbReference type="STRING" id="479435.Kfla_2506"/>
<dbReference type="CDD" id="cd07377">
    <property type="entry name" value="WHTH_GntR"/>
    <property type="match status" value="1"/>
</dbReference>
<dbReference type="GO" id="GO:0003677">
    <property type="term" value="F:DNA binding"/>
    <property type="evidence" value="ECO:0007669"/>
    <property type="project" value="UniProtKB-KW"/>
</dbReference>
<dbReference type="SMART" id="SM00895">
    <property type="entry name" value="FCD"/>
    <property type="match status" value="1"/>
</dbReference>
<evidence type="ECO:0000313" key="5">
    <source>
        <dbReference type="EMBL" id="ADB31580.1"/>
    </source>
</evidence>
<accession>D2PWC8</accession>
<dbReference type="AlphaFoldDB" id="D2PWC8"/>
<dbReference type="InterPro" id="IPR036390">
    <property type="entry name" value="WH_DNA-bd_sf"/>
</dbReference>
<dbReference type="PANTHER" id="PTHR43537">
    <property type="entry name" value="TRANSCRIPTIONAL REGULATOR, GNTR FAMILY"/>
    <property type="match status" value="1"/>
</dbReference>
<evidence type="ECO:0000256" key="3">
    <source>
        <dbReference type="ARBA" id="ARBA00023163"/>
    </source>
</evidence>
<dbReference type="eggNOG" id="COG2186">
    <property type="taxonomic scope" value="Bacteria"/>
</dbReference>
<reference evidence="6" key="1">
    <citation type="submission" date="2009-09" db="EMBL/GenBank/DDBJ databases">
        <title>The complete genome of Kribbella flavida DSM 17836.</title>
        <authorList>
            <consortium name="US DOE Joint Genome Institute (JGI-PGF)"/>
            <person name="Lucas S."/>
            <person name="Copeland A."/>
            <person name="Lapidus A."/>
            <person name="Glavina del Rio T."/>
            <person name="Dalin E."/>
            <person name="Tice H."/>
            <person name="Bruce D."/>
            <person name="Goodwin L."/>
            <person name="Pitluck S."/>
            <person name="Kyrpides N."/>
            <person name="Mavromatis K."/>
            <person name="Ivanova N."/>
            <person name="Saunders E."/>
            <person name="Brettin T."/>
            <person name="Detter J.C."/>
            <person name="Han C."/>
            <person name="Larimer F."/>
            <person name="Land M."/>
            <person name="Hauser L."/>
            <person name="Markowitz V."/>
            <person name="Cheng J.-F."/>
            <person name="Hugenholtz P."/>
            <person name="Woyke T."/>
            <person name="Wu D."/>
            <person name="Pukall R."/>
            <person name="Klenk H.-P."/>
            <person name="Eisen J.A."/>
        </authorList>
    </citation>
    <scope>NUCLEOTIDE SEQUENCE [LARGE SCALE GENOMIC DNA]</scope>
    <source>
        <strain evidence="6">DSM 17836 / JCM 10339 / NBRC 14399</strain>
    </source>
</reference>
<dbReference type="Proteomes" id="UP000007967">
    <property type="component" value="Chromosome"/>
</dbReference>
<dbReference type="Gene3D" id="1.10.10.10">
    <property type="entry name" value="Winged helix-like DNA-binding domain superfamily/Winged helix DNA-binding domain"/>
    <property type="match status" value="1"/>
</dbReference>
<sequence>MNHRGRGARALEQRVVDVIHARGLRPGMALPTEPQLVELLGASRNSVREAVRALQALGIVEIRHGYGTFVGDASLSGLSTSLAFRVRAGVGAIQDLVEVRELLETGLIGTVATDGLSTARLAELDELVAMMAVDSEADRAFHALLYADCGNELVLRLIELFWDTYHEVEHVLGEPAERTEATVGNHRRILDAVRAKDPAAARAAMQKHFAEVRTRIAQATET</sequence>
<dbReference type="EMBL" id="CP001736">
    <property type="protein sequence ID" value="ADB31580.1"/>
    <property type="molecule type" value="Genomic_DNA"/>
</dbReference>
<dbReference type="PRINTS" id="PR00035">
    <property type="entry name" value="HTHGNTR"/>
</dbReference>
<keyword evidence="6" id="KW-1185">Reference proteome</keyword>
<dbReference type="PANTHER" id="PTHR43537:SF5">
    <property type="entry name" value="UXU OPERON TRANSCRIPTIONAL REGULATOR"/>
    <property type="match status" value="1"/>
</dbReference>
<feature type="domain" description="HTH gntR-type" evidence="4">
    <location>
        <begin position="5"/>
        <end position="73"/>
    </location>
</feature>
<dbReference type="Pfam" id="PF07729">
    <property type="entry name" value="FCD"/>
    <property type="match status" value="1"/>
</dbReference>
<dbReference type="InterPro" id="IPR008920">
    <property type="entry name" value="TF_FadR/GntR_C"/>
</dbReference>
<reference evidence="5 6" key="2">
    <citation type="journal article" date="2010" name="Stand. Genomic Sci.">
        <title>Complete genome sequence of Kribbella flavida type strain (IFO 14399).</title>
        <authorList>
            <person name="Pukall R."/>
            <person name="Lapidus A."/>
            <person name="Glavina Del Rio T."/>
            <person name="Copeland A."/>
            <person name="Tice H."/>
            <person name="Cheng J.-F."/>
            <person name="Lucas S."/>
            <person name="Chen F."/>
            <person name="Nolan M."/>
            <person name="LaButti K."/>
            <person name="Pati A."/>
            <person name="Ivanova N."/>
            <person name="Mavrommatis K."/>
            <person name="Mikhailova N."/>
            <person name="Pitluck S."/>
            <person name="Bruce D."/>
            <person name="Goodwin L."/>
            <person name="Land M."/>
            <person name="Hauser L."/>
            <person name="Chang Y.-J."/>
            <person name="Jeffries C.D."/>
            <person name="Chen A."/>
            <person name="Palaniappan K."/>
            <person name="Chain P."/>
            <person name="Rohde M."/>
            <person name="Goeker M."/>
            <person name="Bristow J."/>
            <person name="Eisen J.A."/>
            <person name="Markowitz V."/>
            <person name="Hugenholtz P."/>
            <person name="Kyrpides N.C."/>
            <person name="Klenk H.-P."/>
            <person name="Brettin T."/>
        </authorList>
    </citation>
    <scope>NUCLEOTIDE SEQUENCE [LARGE SCALE GENOMIC DNA]</scope>
    <source>
        <strain evidence="6">DSM 17836 / JCM 10339 / NBRC 14399</strain>
    </source>
</reference>
<evidence type="ECO:0000256" key="1">
    <source>
        <dbReference type="ARBA" id="ARBA00023015"/>
    </source>
</evidence>